<reference evidence="3 4" key="1">
    <citation type="submission" date="2016-10" db="EMBL/GenBank/DDBJ databases">
        <authorList>
            <person name="de Groot N.N."/>
        </authorList>
    </citation>
    <scope>NUCLEOTIDE SEQUENCE [LARGE SCALE GENOMIC DNA]</scope>
    <source>
        <strain evidence="3 4">DSM 19981</strain>
    </source>
</reference>
<comment type="similarity">
    <text evidence="1">Belongs to the LDH2/MDH2 oxidoreductase family.</text>
</comment>
<dbReference type="InterPro" id="IPR036111">
    <property type="entry name" value="Mal/L-sulfo/L-lacto_DH-like_sf"/>
</dbReference>
<dbReference type="SUPFAM" id="SSF89733">
    <property type="entry name" value="L-sulfolactate dehydrogenase-like"/>
    <property type="match status" value="1"/>
</dbReference>
<dbReference type="STRING" id="1123062.SAMN02745775_104214"/>
<keyword evidence="2" id="KW-0560">Oxidoreductase</keyword>
<dbReference type="GO" id="GO:0016491">
    <property type="term" value="F:oxidoreductase activity"/>
    <property type="evidence" value="ECO:0007669"/>
    <property type="project" value="UniProtKB-KW"/>
</dbReference>
<protein>
    <submittedName>
        <fullName evidence="3">Malate/lactate/ureidoglycolate dehydrogenase, LDH2 family</fullName>
    </submittedName>
</protein>
<dbReference type="AlphaFoldDB" id="A0A1I4AXP5"/>
<dbReference type="InterPro" id="IPR043143">
    <property type="entry name" value="Mal/L-sulf/L-lact_DH-like_NADP"/>
</dbReference>
<keyword evidence="4" id="KW-1185">Reference proteome</keyword>
<dbReference type="Gene3D" id="3.30.1370.60">
    <property type="entry name" value="Hypothetical oxidoreductase yiak, domain 2"/>
    <property type="match status" value="1"/>
</dbReference>
<organism evidence="3 4">
    <name type="scientific">Falsiroseomonas stagni DSM 19981</name>
    <dbReference type="NCBI Taxonomy" id="1123062"/>
    <lineage>
        <taxon>Bacteria</taxon>
        <taxon>Pseudomonadati</taxon>
        <taxon>Pseudomonadota</taxon>
        <taxon>Alphaproteobacteria</taxon>
        <taxon>Acetobacterales</taxon>
        <taxon>Roseomonadaceae</taxon>
        <taxon>Falsiroseomonas</taxon>
    </lineage>
</organism>
<dbReference type="OrthoDB" id="9811519at2"/>
<dbReference type="Proteomes" id="UP000199473">
    <property type="component" value="Unassembled WGS sequence"/>
</dbReference>
<gene>
    <name evidence="3" type="ORF">SAMN02745775_104214</name>
</gene>
<dbReference type="InterPro" id="IPR043144">
    <property type="entry name" value="Mal/L-sulf/L-lact_DH-like_ah"/>
</dbReference>
<evidence type="ECO:0000256" key="1">
    <source>
        <dbReference type="ARBA" id="ARBA00006056"/>
    </source>
</evidence>
<evidence type="ECO:0000256" key="2">
    <source>
        <dbReference type="ARBA" id="ARBA00023002"/>
    </source>
</evidence>
<name>A0A1I4AXP5_9PROT</name>
<dbReference type="Gene3D" id="1.10.1530.10">
    <property type="match status" value="1"/>
</dbReference>
<dbReference type="InterPro" id="IPR003767">
    <property type="entry name" value="Malate/L-lactate_DH-like"/>
</dbReference>
<sequence length="360" mass="38253">MLVQADRVRAQIAAILDRWGMSPDLAATTVEAMTETDLLGVDSHGISMLMTYEKRVQEGKVKLTVPPRIEKRTACTALVDGGDGLGHPVSAFAMNLAVDMAKEVGVGVVGVRNSHHFGAAGVYARIAARRGAIGMVTSATRGVAMVPTRGAMPVLGTNPLAFAAPAKRNRDFVLDMATTTTAAGKVKVYDLNNKPLPSGWVLEADGTPVQDPKRGMQVVFDEAAGGLSPLGGSPEMASHKGYGLAMMVHILGGTLVGASFSPIRNRTQKPEDPDRLGHFFMAIDPAAFREAGDFENDLDDVIDVLHATPASDPARPVLVAGDPEEAERQRRLEHGIPIPEALDRHIRAICERSGAPYLLS</sequence>
<dbReference type="PANTHER" id="PTHR11091">
    <property type="entry name" value="OXIDOREDUCTASE-RELATED"/>
    <property type="match status" value="1"/>
</dbReference>
<dbReference type="RefSeq" id="WP_092960243.1">
    <property type="nucleotide sequence ID" value="NZ_FOSQ01000004.1"/>
</dbReference>
<proteinExistence type="inferred from homology"/>
<evidence type="ECO:0000313" key="3">
    <source>
        <dbReference type="EMBL" id="SFK60459.1"/>
    </source>
</evidence>
<evidence type="ECO:0000313" key="4">
    <source>
        <dbReference type="Proteomes" id="UP000199473"/>
    </source>
</evidence>
<dbReference type="PANTHER" id="PTHR11091:SF0">
    <property type="entry name" value="MALATE DEHYDROGENASE"/>
    <property type="match status" value="1"/>
</dbReference>
<dbReference type="EMBL" id="FOSQ01000004">
    <property type="protein sequence ID" value="SFK60459.1"/>
    <property type="molecule type" value="Genomic_DNA"/>
</dbReference>
<accession>A0A1I4AXP5</accession>
<dbReference type="Pfam" id="PF02615">
    <property type="entry name" value="Ldh_2"/>
    <property type="match status" value="1"/>
</dbReference>